<comment type="caution">
    <text evidence="1">The sequence shown here is derived from an EMBL/GenBank/DDBJ whole genome shotgun (WGS) entry which is preliminary data.</text>
</comment>
<dbReference type="EMBL" id="MASI01000014">
    <property type="protein sequence ID" value="ODA65924.1"/>
    <property type="molecule type" value="Genomic_DNA"/>
</dbReference>
<evidence type="ECO:0000313" key="1">
    <source>
        <dbReference type="EMBL" id="ODA65924.1"/>
    </source>
</evidence>
<keyword evidence="2" id="KW-1185">Reference proteome</keyword>
<reference evidence="1 2" key="1">
    <citation type="submission" date="2016-07" db="EMBL/GenBank/DDBJ databases">
        <title>Draft genome sequence of Methyloligella halotolerans C2T (VKM B-2706T=CCUG 61687T=DSM 25045T), a halotolerant polyhydroxybutyrate accumulating methylotroph.</title>
        <authorList>
            <person name="Vasilenko O.V."/>
            <person name="Doronina N.V."/>
            <person name="Poroshina M.N."/>
            <person name="Tarlachkov S.V."/>
            <person name="Trotsenko Y.A."/>
        </authorList>
    </citation>
    <scope>NUCLEOTIDE SEQUENCE [LARGE SCALE GENOMIC DNA]</scope>
    <source>
        <strain evidence="1 2">VKM B-2706</strain>
    </source>
</reference>
<protein>
    <submittedName>
        <fullName evidence="1">Uncharacterized protein</fullName>
    </submittedName>
</protein>
<sequence length="192" mass="22103">MSAETQSELFENPLKNAFQRWQCRVRQIVMRENGGRPDDAIMPLVTPAGEDEPIGHIITVMPRKAEASVTPELMHMARKTMDPAQRREQALTFFSANYYQKPDQFAGLLTATFKPDSPGLAQLRAAKQCVLTFQAYSRRFDLSCRVRRLERSDPLREATWWHNFLFNPNLDADTEIVGFEPIWSESRAYPPL</sequence>
<accession>A0A1E2RUL5</accession>
<dbReference type="Proteomes" id="UP000095087">
    <property type="component" value="Unassembled WGS sequence"/>
</dbReference>
<name>A0A1E2RUL5_9HYPH</name>
<dbReference type="STRING" id="1177755.A7A08_03198"/>
<gene>
    <name evidence="1" type="ORF">A7A08_03198</name>
</gene>
<evidence type="ECO:0000313" key="2">
    <source>
        <dbReference type="Proteomes" id="UP000095087"/>
    </source>
</evidence>
<organism evidence="1 2">
    <name type="scientific">Methyloligella halotolerans</name>
    <dbReference type="NCBI Taxonomy" id="1177755"/>
    <lineage>
        <taxon>Bacteria</taxon>
        <taxon>Pseudomonadati</taxon>
        <taxon>Pseudomonadota</taxon>
        <taxon>Alphaproteobacteria</taxon>
        <taxon>Hyphomicrobiales</taxon>
        <taxon>Hyphomicrobiaceae</taxon>
        <taxon>Methyloligella</taxon>
    </lineage>
</organism>
<dbReference type="AlphaFoldDB" id="A0A1E2RUL5"/>
<dbReference type="RefSeq" id="WP_245290964.1">
    <property type="nucleotide sequence ID" value="NZ_MASI01000014.1"/>
</dbReference>
<proteinExistence type="predicted"/>